<evidence type="ECO:0000313" key="1">
    <source>
        <dbReference type="EMBL" id="KAF6034763.1"/>
    </source>
</evidence>
<dbReference type="OrthoDB" id="5977719at2759"/>
<protein>
    <submittedName>
        <fullName evidence="1">Uncharacterized protein</fullName>
    </submittedName>
</protein>
<reference evidence="1" key="1">
    <citation type="submission" date="2020-06" db="EMBL/GenBank/DDBJ databases">
        <title>Draft genome of Bugula neritina, a colonial animal packing powerful symbionts and potential medicines.</title>
        <authorList>
            <person name="Rayko M."/>
        </authorList>
    </citation>
    <scope>NUCLEOTIDE SEQUENCE [LARGE SCALE GENOMIC DNA]</scope>
    <source>
        <strain evidence="1">Kwan_BN1</strain>
    </source>
</reference>
<gene>
    <name evidence="1" type="ORF">EB796_006936</name>
</gene>
<dbReference type="PANTHER" id="PTHR40743:SF1">
    <property type="entry name" value="POSSIBLE GLYCOSYLTRANSFERASE"/>
    <property type="match status" value="1"/>
</dbReference>
<accession>A0A7J7K946</accession>
<comment type="caution">
    <text evidence="1">The sequence shown here is derived from an EMBL/GenBank/DDBJ whole genome shotgun (WGS) entry which is preliminary data.</text>
</comment>
<dbReference type="PANTHER" id="PTHR40743">
    <property type="entry name" value="NUCLEOTIDE-DIPHOSPHO-SUGAR TRANSFERASE CONTAINING PROTEIN"/>
    <property type="match status" value="1"/>
</dbReference>
<organism evidence="1 2">
    <name type="scientific">Bugula neritina</name>
    <name type="common">Brown bryozoan</name>
    <name type="synonym">Sertularia neritina</name>
    <dbReference type="NCBI Taxonomy" id="10212"/>
    <lineage>
        <taxon>Eukaryota</taxon>
        <taxon>Metazoa</taxon>
        <taxon>Spiralia</taxon>
        <taxon>Lophotrochozoa</taxon>
        <taxon>Bryozoa</taxon>
        <taxon>Gymnolaemata</taxon>
        <taxon>Cheilostomatida</taxon>
        <taxon>Flustrina</taxon>
        <taxon>Buguloidea</taxon>
        <taxon>Bugulidae</taxon>
        <taxon>Bugula</taxon>
    </lineage>
</organism>
<dbReference type="Proteomes" id="UP000593567">
    <property type="component" value="Unassembled WGS sequence"/>
</dbReference>
<proteinExistence type="predicted"/>
<name>A0A7J7K946_BUGNE</name>
<dbReference type="EMBL" id="VXIV02001000">
    <property type="protein sequence ID" value="KAF6034763.1"/>
    <property type="molecule type" value="Genomic_DNA"/>
</dbReference>
<evidence type="ECO:0000313" key="2">
    <source>
        <dbReference type="Proteomes" id="UP000593567"/>
    </source>
</evidence>
<keyword evidence="2" id="KW-1185">Reference proteome</keyword>
<sequence length="151" mass="17475">MDRALHMSDFFTYSSKNLVDQPVIAMNGDIILGDGFDSIDTQRLRDEKVMYSLSRYEREKPTQTCHKKNMVLAKGYQFSHDTHVFRLAEPLNETLILDKLDYPINMWGAENAMIYTFKFDLHFTVSQVGKIASTCWHVSQVDRMSNLLTKG</sequence>
<dbReference type="AlphaFoldDB" id="A0A7J7K946"/>